<evidence type="ECO:0000313" key="4">
    <source>
        <dbReference type="EMBL" id="NFV80421.1"/>
    </source>
</evidence>
<sequence>MSWTEIFELEERVGRFWHRLVGERPSWPRHPEAAVSLDSVRGQLAVFFRGLGGDKGVAVTAQSARTSVHRLTWKQRVGMEDERLVVASRDEVSLSLPDSLDVFADPRHNRDLYFWLAAFFAALEPAETAPADPLRADIAFLIRARRASDAVLAQFPGMAARHRLLCEHLRALRPQRPLAGVEAQVEAMVMSMLGGEAVPDLPADAVAPAGYKPFLPVPLWGEALHRPPEHRTAEEETAEPGAKKEEQDSEDKRRRAERKRQDNADRKDPLILNRFEKVLAFADMVNVNRGADDPDEEEAKRAAEEMDKIVISSHGKKAATKLKFDLDLPPEATDPTRLTGGRLYPEWDHRAASYHRDHCQVVTRTAPEDGETWVPDEQAKRRIRQVKRQFEALRTKALILRAQMDGSELDTEAVVRARTDLAASGQCSDRVWMQRRPMERDLAVAVLVDSSLSTDSWVENRRVLDVAKEALAVFAHGLAACGDPFAIYGFTSRKRAWVRVDTLKDFDETMGETVMRRIGAMKPGYYTRIGAALRHATAELEARPNRHRLLLVITDGKPNDIDHYEGRYGIEDTRKAIQEARAKGLAVFGVTIDRKAQTYFPHLFGRGGFAIVHHLAQLSAALPRVYRHLTG</sequence>
<name>A0A7C9QUF1_9PROT</name>
<evidence type="ECO:0000259" key="3">
    <source>
        <dbReference type="PROSITE" id="PS50234"/>
    </source>
</evidence>
<dbReference type="SUPFAM" id="SSF53300">
    <property type="entry name" value="vWA-like"/>
    <property type="match status" value="1"/>
</dbReference>
<comment type="caution">
    <text evidence="4">The sequence shown here is derived from an EMBL/GenBank/DDBJ whole genome shotgun (WGS) entry which is preliminary data.</text>
</comment>
<dbReference type="InterPro" id="IPR036465">
    <property type="entry name" value="vWFA_dom_sf"/>
</dbReference>
<dbReference type="Gene3D" id="3.40.50.410">
    <property type="entry name" value="von Willebrand factor, type A domain"/>
    <property type="match status" value="1"/>
</dbReference>
<dbReference type="Pfam" id="PF13519">
    <property type="entry name" value="VWA_2"/>
    <property type="match status" value="1"/>
</dbReference>
<accession>A0A7C9QUF1</accession>
<organism evidence="4 5">
    <name type="scientific">Magnetospirillum aberrantis SpK</name>
    <dbReference type="NCBI Taxonomy" id="908842"/>
    <lineage>
        <taxon>Bacteria</taxon>
        <taxon>Pseudomonadati</taxon>
        <taxon>Pseudomonadota</taxon>
        <taxon>Alphaproteobacteria</taxon>
        <taxon>Rhodospirillales</taxon>
        <taxon>Rhodospirillaceae</taxon>
        <taxon>Magnetospirillum</taxon>
    </lineage>
</organism>
<reference evidence="4 5" key="1">
    <citation type="submission" date="2020-02" db="EMBL/GenBank/DDBJ databases">
        <authorList>
            <person name="Dziuba M."/>
            <person name="Kuznetsov B."/>
            <person name="Mardanov A."/>
            <person name="Ravin N."/>
            <person name="Grouzdev D."/>
        </authorList>
    </citation>
    <scope>NUCLEOTIDE SEQUENCE [LARGE SCALE GENOMIC DNA]</scope>
    <source>
        <strain evidence="4 5">SpK</strain>
    </source>
</reference>
<proteinExistence type="predicted"/>
<dbReference type="PANTHER" id="PTHR41248">
    <property type="entry name" value="NORD PROTEIN"/>
    <property type="match status" value="1"/>
</dbReference>
<dbReference type="RefSeq" id="WP_163678663.1">
    <property type="nucleotide sequence ID" value="NZ_JAAIYP010000037.1"/>
</dbReference>
<dbReference type="PANTHER" id="PTHR41248:SF1">
    <property type="entry name" value="NORD PROTEIN"/>
    <property type="match status" value="1"/>
</dbReference>
<dbReference type="InterPro" id="IPR051928">
    <property type="entry name" value="NorD/CobT"/>
</dbReference>
<dbReference type="EMBL" id="JAAIYP010000037">
    <property type="protein sequence ID" value="NFV80421.1"/>
    <property type="molecule type" value="Genomic_DNA"/>
</dbReference>
<dbReference type="PROSITE" id="PS50234">
    <property type="entry name" value="VWFA"/>
    <property type="match status" value="1"/>
</dbReference>
<feature type="compositionally biased region" description="Basic and acidic residues" evidence="2">
    <location>
        <begin position="241"/>
        <end position="265"/>
    </location>
</feature>
<keyword evidence="5" id="KW-1185">Reference proteome</keyword>
<dbReference type="SMART" id="SM00327">
    <property type="entry name" value="VWA"/>
    <property type="match status" value="1"/>
</dbReference>
<dbReference type="Proteomes" id="UP000480684">
    <property type="component" value="Unassembled WGS sequence"/>
</dbReference>
<dbReference type="AlphaFoldDB" id="A0A7C9QUF1"/>
<dbReference type="CDD" id="cd01454">
    <property type="entry name" value="vWA_norD_type"/>
    <property type="match status" value="1"/>
</dbReference>
<dbReference type="InterPro" id="IPR002035">
    <property type="entry name" value="VWF_A"/>
</dbReference>
<evidence type="ECO:0000256" key="2">
    <source>
        <dbReference type="SAM" id="MobiDB-lite"/>
    </source>
</evidence>
<protein>
    <submittedName>
        <fullName evidence="4">VWA domain-containing protein</fullName>
    </submittedName>
</protein>
<feature type="domain" description="VWFA" evidence="3">
    <location>
        <begin position="443"/>
        <end position="631"/>
    </location>
</feature>
<feature type="coiled-coil region" evidence="1">
    <location>
        <begin position="376"/>
        <end position="403"/>
    </location>
</feature>
<keyword evidence="1" id="KW-0175">Coiled coil</keyword>
<gene>
    <name evidence="4" type="ORF">G4223_09900</name>
</gene>
<evidence type="ECO:0000256" key="1">
    <source>
        <dbReference type="SAM" id="Coils"/>
    </source>
</evidence>
<feature type="region of interest" description="Disordered" evidence="2">
    <location>
        <begin position="227"/>
        <end position="265"/>
    </location>
</feature>
<evidence type="ECO:0000313" key="5">
    <source>
        <dbReference type="Proteomes" id="UP000480684"/>
    </source>
</evidence>